<evidence type="ECO:0000256" key="1">
    <source>
        <dbReference type="ARBA" id="ARBA00007920"/>
    </source>
</evidence>
<dbReference type="Pfam" id="PF05057">
    <property type="entry name" value="DUF676"/>
    <property type="match status" value="1"/>
</dbReference>
<dbReference type="Gene3D" id="3.40.50.1820">
    <property type="entry name" value="alpha/beta hydrolase"/>
    <property type="match status" value="1"/>
</dbReference>
<organism evidence="4 5">
    <name type="scientific">Humicola insolens</name>
    <name type="common">Soft-rot fungus</name>
    <dbReference type="NCBI Taxonomy" id="85995"/>
    <lineage>
        <taxon>Eukaryota</taxon>
        <taxon>Fungi</taxon>
        <taxon>Dikarya</taxon>
        <taxon>Ascomycota</taxon>
        <taxon>Pezizomycotina</taxon>
        <taxon>Sordariomycetes</taxon>
        <taxon>Sordariomycetidae</taxon>
        <taxon>Sordariales</taxon>
        <taxon>Chaetomiaceae</taxon>
        <taxon>Mycothermus</taxon>
    </lineage>
</organism>
<proteinExistence type="inferred from homology"/>
<feature type="region of interest" description="Disordered" evidence="2">
    <location>
        <begin position="345"/>
        <end position="372"/>
    </location>
</feature>
<dbReference type="Proteomes" id="UP001583172">
    <property type="component" value="Unassembled WGS sequence"/>
</dbReference>
<sequence>MNTTVTQYGPHNQGLFILNPSDPTWERQHGPANLDVVAVHGLNGERIRSWTRKDPETNEETLWLRDMLPQEMPRVRAMTFGYNASVVGNTSVNGIRDNARSLLEALRLLRDNDGSKGRPIVFLGHSLGGIIIKQALCTANIEQRKFGDILTSTRGIVFFGTPHRGTDAAVWGEMVARIKFAAFGKRELNDWFRVLRPDQKDLVNVSEDFRPLATRFAISSFYEENAYPNLKKVIVEKKSAILEMTHEDYCAMPGHHSSIVKFSKKAEDQQRFTLAWRAIERVAKGPDRSTTAEFRAVYREVPETTSGRYAEPRWEPVEVAGRIEAPNGFGKAQLGYSWKGAQNTWDKAQEREKVTTRGRRWEEGEGERRRDW</sequence>
<feature type="domain" description="DUF676" evidence="3">
    <location>
        <begin position="36"/>
        <end position="166"/>
    </location>
</feature>
<protein>
    <recommendedName>
        <fullName evidence="3">DUF676 domain-containing protein</fullName>
    </recommendedName>
</protein>
<dbReference type="InterPro" id="IPR007751">
    <property type="entry name" value="DUF676_lipase-like"/>
</dbReference>
<reference evidence="4 5" key="1">
    <citation type="journal article" date="2024" name="Commun. Biol.">
        <title>Comparative genomic analysis of thermophilic fungi reveals convergent evolutionary adaptations and gene losses.</title>
        <authorList>
            <person name="Steindorff A.S."/>
            <person name="Aguilar-Pontes M.V."/>
            <person name="Robinson A.J."/>
            <person name="Andreopoulos B."/>
            <person name="LaButti K."/>
            <person name="Kuo A."/>
            <person name="Mondo S."/>
            <person name="Riley R."/>
            <person name="Otillar R."/>
            <person name="Haridas S."/>
            <person name="Lipzen A."/>
            <person name="Grimwood J."/>
            <person name="Schmutz J."/>
            <person name="Clum A."/>
            <person name="Reid I.D."/>
            <person name="Moisan M.C."/>
            <person name="Butler G."/>
            <person name="Nguyen T.T.M."/>
            <person name="Dewar K."/>
            <person name="Conant G."/>
            <person name="Drula E."/>
            <person name="Henrissat B."/>
            <person name="Hansel C."/>
            <person name="Singer S."/>
            <person name="Hutchinson M.I."/>
            <person name="de Vries R.P."/>
            <person name="Natvig D.O."/>
            <person name="Powell A.J."/>
            <person name="Tsang A."/>
            <person name="Grigoriev I.V."/>
        </authorList>
    </citation>
    <scope>NUCLEOTIDE SEQUENCE [LARGE SCALE GENOMIC DNA]</scope>
    <source>
        <strain evidence="4 5">CBS 620.91</strain>
    </source>
</reference>
<evidence type="ECO:0000256" key="2">
    <source>
        <dbReference type="SAM" id="MobiDB-lite"/>
    </source>
</evidence>
<dbReference type="PANTHER" id="PTHR48182">
    <property type="entry name" value="PROTEIN SERAC1"/>
    <property type="match status" value="1"/>
</dbReference>
<dbReference type="PANTHER" id="PTHR48182:SF3">
    <property type="entry name" value="DUF676 DOMAIN-CONTAINING PROTEIN"/>
    <property type="match status" value="1"/>
</dbReference>
<dbReference type="SUPFAM" id="SSF53474">
    <property type="entry name" value="alpha/beta-Hydrolases"/>
    <property type="match status" value="1"/>
</dbReference>
<dbReference type="InterPro" id="IPR052374">
    <property type="entry name" value="SERAC1"/>
</dbReference>
<evidence type="ECO:0000313" key="5">
    <source>
        <dbReference type="Proteomes" id="UP001583172"/>
    </source>
</evidence>
<keyword evidence="5" id="KW-1185">Reference proteome</keyword>
<dbReference type="EMBL" id="JAZGSY010000371">
    <property type="protein sequence ID" value="KAL1836742.1"/>
    <property type="molecule type" value="Genomic_DNA"/>
</dbReference>
<name>A0ABR3V4Q2_HUMIN</name>
<gene>
    <name evidence="4" type="ORF">VTJ49DRAFT_4717</name>
</gene>
<feature type="compositionally biased region" description="Basic and acidic residues" evidence="2">
    <location>
        <begin position="347"/>
        <end position="372"/>
    </location>
</feature>
<comment type="similarity">
    <text evidence="1">Belongs to the putative lipase ROG1 family.</text>
</comment>
<comment type="caution">
    <text evidence="4">The sequence shown here is derived from an EMBL/GenBank/DDBJ whole genome shotgun (WGS) entry which is preliminary data.</text>
</comment>
<accession>A0ABR3V4Q2</accession>
<dbReference type="InterPro" id="IPR029058">
    <property type="entry name" value="AB_hydrolase_fold"/>
</dbReference>
<evidence type="ECO:0000259" key="3">
    <source>
        <dbReference type="Pfam" id="PF05057"/>
    </source>
</evidence>
<evidence type="ECO:0000313" key="4">
    <source>
        <dbReference type="EMBL" id="KAL1836742.1"/>
    </source>
</evidence>